<keyword evidence="1" id="KW-1133">Transmembrane helix</keyword>
<dbReference type="GeneID" id="26522742"/>
<dbReference type="RefSeq" id="YP_009193354.1">
    <property type="nucleotide sequence ID" value="NC_028737.1"/>
</dbReference>
<geneLocation type="plastid" evidence="3"/>
<reference evidence="3" key="1">
    <citation type="submission" date="2015-02" db="EMBL/GenBank/DDBJ databases">
        <title>A plastid genome of a nonphotosynthetic diatom.</title>
        <authorList>
            <person name="Kamikawa R."/>
            <person name="Inagaki Y."/>
        </authorList>
    </citation>
    <scope>NUCLEOTIDE SEQUENCE</scope>
    <source>
        <strain evidence="3">IriIs04</strain>
    </source>
</reference>
<evidence type="ECO:0000313" key="3">
    <source>
        <dbReference type="EMBL" id="BAT70279.1"/>
    </source>
</evidence>
<name>A0A0S3QPM2_9STRA</name>
<evidence type="ECO:0000256" key="1">
    <source>
        <dbReference type="SAM" id="Phobius"/>
    </source>
</evidence>
<dbReference type="GeneID" id="26522707"/>
<protein>
    <submittedName>
        <fullName evidence="3">Ycf89</fullName>
    </submittedName>
</protein>
<gene>
    <name evidence="3" type="primary">ycf89_2</name>
    <name evidence="2" type="synonym">ycf89_1</name>
</gene>
<evidence type="ECO:0000313" key="2">
    <source>
        <dbReference type="EMBL" id="BAT70251.1"/>
    </source>
</evidence>
<organism evidence="3">
    <name type="scientific">Nitzschia sp. IriIs04</name>
    <dbReference type="NCBI Taxonomy" id="1444690"/>
    <lineage>
        <taxon>Eukaryota</taxon>
        <taxon>Sar</taxon>
        <taxon>Stramenopiles</taxon>
        <taxon>Ochrophyta</taxon>
        <taxon>Bacillariophyta</taxon>
        <taxon>Bacillariophyceae</taxon>
        <taxon>Bacillariophycidae</taxon>
        <taxon>Bacillariales</taxon>
        <taxon>Bacillariaceae</taxon>
        <taxon>Nitzschia</taxon>
    </lineage>
</organism>
<accession>A0A0S3QPM2</accession>
<proteinExistence type="predicted"/>
<dbReference type="EMBL" id="LC028895">
    <property type="protein sequence ID" value="BAT70279.1"/>
    <property type="molecule type" value="Genomic_DNA"/>
</dbReference>
<keyword evidence="1" id="KW-0812">Transmembrane</keyword>
<dbReference type="AlphaFoldDB" id="A0A0S3QPM2"/>
<sequence length="211" mass="25818">MINRKFHPFLTKPKTFLDIFRIFKDMKVEPIEKCSFRTPEHGFVSFFILNFKEIIYIPDLIIKVLTLNTQYILEHIINYLFLFWLTISLYILITIFLYITRVTKTSIITKTAEFAQQKICAFLHINQYVFLFLCYLFIWYFNNILDKLNNIFISYPFLHNEGKYLDETIIIYRYFPLIWHFYGVPKLILNYWEKNRLSVLEYYKIVYSPLI</sequence>
<dbReference type="RefSeq" id="YP_009193326.1">
    <property type="nucleotide sequence ID" value="NC_028737.1"/>
</dbReference>
<keyword evidence="1" id="KW-0472">Membrane</keyword>
<keyword evidence="3" id="KW-0934">Plastid</keyword>
<feature type="transmembrane region" description="Helical" evidence="1">
    <location>
        <begin position="76"/>
        <end position="99"/>
    </location>
</feature>
<feature type="transmembrane region" description="Helical" evidence="1">
    <location>
        <begin position="119"/>
        <end position="141"/>
    </location>
</feature>
<dbReference type="EMBL" id="LC028895">
    <property type="protein sequence ID" value="BAT70251.1"/>
    <property type="molecule type" value="Genomic_DNA"/>
</dbReference>